<feature type="repeat" description="PPR" evidence="2">
    <location>
        <begin position="145"/>
        <end position="179"/>
    </location>
</feature>
<feature type="domain" description="DYW" evidence="3">
    <location>
        <begin position="522"/>
        <end position="596"/>
    </location>
</feature>
<protein>
    <submittedName>
        <fullName evidence="4">Pentatricopeptide repeat-containing protein</fullName>
        <ecNumber evidence="4">3.6.1.-</ecNumber>
    </submittedName>
</protein>
<evidence type="ECO:0000256" key="1">
    <source>
        <dbReference type="ARBA" id="ARBA00022737"/>
    </source>
</evidence>
<dbReference type="FunFam" id="1.25.40.10:FF:001093">
    <property type="entry name" value="Pentatricopeptide repeat-containing protein At2g34400"/>
    <property type="match status" value="1"/>
</dbReference>
<organism evidence="4 5">
    <name type="scientific">Apostasia shenzhenica</name>
    <dbReference type="NCBI Taxonomy" id="1088818"/>
    <lineage>
        <taxon>Eukaryota</taxon>
        <taxon>Viridiplantae</taxon>
        <taxon>Streptophyta</taxon>
        <taxon>Embryophyta</taxon>
        <taxon>Tracheophyta</taxon>
        <taxon>Spermatophyta</taxon>
        <taxon>Magnoliopsida</taxon>
        <taxon>Liliopsida</taxon>
        <taxon>Asparagales</taxon>
        <taxon>Orchidaceae</taxon>
        <taxon>Apostasioideae</taxon>
        <taxon>Apostasia</taxon>
    </lineage>
</organism>
<dbReference type="OrthoDB" id="1850776at2759"/>
<name>A0A2I0AUU4_9ASPA</name>
<feature type="repeat" description="PPR" evidence="2">
    <location>
        <begin position="75"/>
        <end position="109"/>
    </location>
</feature>
<dbReference type="InterPro" id="IPR046848">
    <property type="entry name" value="E_motif"/>
</dbReference>
<dbReference type="GO" id="GO:0008270">
    <property type="term" value="F:zinc ion binding"/>
    <property type="evidence" value="ECO:0007669"/>
    <property type="project" value="InterPro"/>
</dbReference>
<sequence>MTTSAAALSQSHIPLLIRCIQTSSSLHSVTAAHSKILKAGAAAGTSTANHLLNCYLRFGSIVDAHKLFDDITQPNVVSWTSLMAGYIDAGRPAVAVDLLRAMPINGVEPNSFTFSTAINACSHLADVRRGRELHARIESLGLRSDVVASTALINMYGKSNDIEAARRLFDGMSHRNLYTWGTMISIYSQNACGNEALTLFAQFMALKLRRPNHFMFSSIVNACAGLGRLGTGRSTHAAVFRLGHEENDVIAGALIDMYAKCGSIDSSRIVFSRIAAPTLIPLTSMIVSAAKHGLGAYALQLFDEMLDRKIHPNSVTILGVLHACSHCGLLDVGLHFLNSMNDDFGILPEAKHYTCAVDMLGRAGRLDEAVDLARRAAAEASGDDGLMLWSAVVAAGRLRGRLDVVAEAAARLAELEPRKSDVAGAYVAMSNAYNFVGRWGDAIKIRMEMQRRGVMKDPGCSWVEVKGTAYVFFAGQFEACPRVEEVVELLREMKKEIGCRRGIDGWPWEEEDGEHDGLGGERAMLGVHSEILAMAFGILSFPKGGKIRIMKNLRMCGECHKVFKVVSKLVGREFVVRDLNRFHHFDGGICSCRDYW</sequence>
<dbReference type="InterPro" id="IPR002885">
    <property type="entry name" value="PPR_rpt"/>
</dbReference>
<dbReference type="Proteomes" id="UP000236161">
    <property type="component" value="Unassembled WGS sequence"/>
</dbReference>
<dbReference type="EC" id="3.6.1.-" evidence="4"/>
<dbReference type="InterPro" id="IPR032867">
    <property type="entry name" value="DYW_dom"/>
</dbReference>
<dbReference type="FunFam" id="1.25.40.10:FF:000642">
    <property type="entry name" value="Pentatricopeptide repeat-containing protein mitochondrial"/>
    <property type="match status" value="1"/>
</dbReference>
<dbReference type="Pfam" id="PF01535">
    <property type="entry name" value="PPR"/>
    <property type="match status" value="5"/>
</dbReference>
<dbReference type="GO" id="GO:0016787">
    <property type="term" value="F:hydrolase activity"/>
    <property type="evidence" value="ECO:0007669"/>
    <property type="project" value="UniProtKB-KW"/>
</dbReference>
<dbReference type="PANTHER" id="PTHR47926:SF368">
    <property type="entry name" value="TETRATRICOPEPTIDE REPEAT-LIKE SUPERFAMILY PROTEIN"/>
    <property type="match status" value="1"/>
</dbReference>
<dbReference type="Gene3D" id="1.25.40.10">
    <property type="entry name" value="Tetratricopeptide repeat domain"/>
    <property type="match status" value="3"/>
</dbReference>
<keyword evidence="5" id="KW-1185">Reference proteome</keyword>
<dbReference type="NCBIfam" id="TIGR00756">
    <property type="entry name" value="PPR"/>
    <property type="match status" value="3"/>
</dbReference>
<dbReference type="GO" id="GO:0003723">
    <property type="term" value="F:RNA binding"/>
    <property type="evidence" value="ECO:0007669"/>
    <property type="project" value="InterPro"/>
</dbReference>
<dbReference type="InterPro" id="IPR011990">
    <property type="entry name" value="TPR-like_helical_dom_sf"/>
</dbReference>
<dbReference type="InterPro" id="IPR046960">
    <property type="entry name" value="PPR_At4g14850-like_plant"/>
</dbReference>
<dbReference type="GO" id="GO:0009451">
    <property type="term" value="P:RNA modification"/>
    <property type="evidence" value="ECO:0007669"/>
    <property type="project" value="InterPro"/>
</dbReference>
<accession>A0A2I0AUU4</accession>
<gene>
    <name evidence="4" type="primary">PCMP-H1</name>
    <name evidence="4" type="ORF">AXF42_Ash001417</name>
</gene>
<keyword evidence="4" id="KW-0378">Hydrolase</keyword>
<proteinExistence type="predicted"/>
<dbReference type="AlphaFoldDB" id="A0A2I0AUU4"/>
<evidence type="ECO:0000313" key="5">
    <source>
        <dbReference type="Proteomes" id="UP000236161"/>
    </source>
</evidence>
<keyword evidence="1" id="KW-0677">Repeat</keyword>
<evidence type="ECO:0000256" key="2">
    <source>
        <dbReference type="PROSITE-ProRule" id="PRU00708"/>
    </source>
</evidence>
<evidence type="ECO:0000313" key="4">
    <source>
        <dbReference type="EMBL" id="PKA59323.1"/>
    </source>
</evidence>
<evidence type="ECO:0000259" key="3">
    <source>
        <dbReference type="Pfam" id="PF14432"/>
    </source>
</evidence>
<dbReference type="PANTHER" id="PTHR47926">
    <property type="entry name" value="PENTATRICOPEPTIDE REPEAT-CONTAINING PROTEIN"/>
    <property type="match status" value="1"/>
</dbReference>
<dbReference type="EMBL" id="KZ451950">
    <property type="protein sequence ID" value="PKA59323.1"/>
    <property type="molecule type" value="Genomic_DNA"/>
</dbReference>
<dbReference type="Pfam" id="PF13041">
    <property type="entry name" value="PPR_2"/>
    <property type="match status" value="1"/>
</dbReference>
<dbReference type="PROSITE" id="PS51375">
    <property type="entry name" value="PPR"/>
    <property type="match status" value="2"/>
</dbReference>
<dbReference type="Pfam" id="PF14432">
    <property type="entry name" value="DYW_deaminase"/>
    <property type="match status" value="1"/>
</dbReference>
<reference evidence="4 5" key="1">
    <citation type="journal article" date="2017" name="Nature">
        <title>The Apostasia genome and the evolution of orchids.</title>
        <authorList>
            <person name="Zhang G.Q."/>
            <person name="Liu K.W."/>
            <person name="Li Z."/>
            <person name="Lohaus R."/>
            <person name="Hsiao Y.Y."/>
            <person name="Niu S.C."/>
            <person name="Wang J.Y."/>
            <person name="Lin Y.C."/>
            <person name="Xu Q."/>
            <person name="Chen L.J."/>
            <person name="Yoshida K."/>
            <person name="Fujiwara S."/>
            <person name="Wang Z.W."/>
            <person name="Zhang Y.Q."/>
            <person name="Mitsuda N."/>
            <person name="Wang M."/>
            <person name="Liu G.H."/>
            <person name="Pecoraro L."/>
            <person name="Huang H.X."/>
            <person name="Xiao X.J."/>
            <person name="Lin M."/>
            <person name="Wu X.Y."/>
            <person name="Wu W.L."/>
            <person name="Chen Y.Y."/>
            <person name="Chang S.B."/>
            <person name="Sakamoto S."/>
            <person name="Ohme-Takagi M."/>
            <person name="Yagi M."/>
            <person name="Zeng S.J."/>
            <person name="Shen C.Y."/>
            <person name="Yeh C.M."/>
            <person name="Luo Y.B."/>
            <person name="Tsai W.C."/>
            <person name="Van de Peer Y."/>
            <person name="Liu Z.J."/>
        </authorList>
    </citation>
    <scope>NUCLEOTIDE SEQUENCE [LARGE SCALE GENOMIC DNA]</scope>
    <source>
        <strain evidence="5">cv. Shenzhen</strain>
        <tissue evidence="4">Stem</tissue>
    </source>
</reference>
<dbReference type="SUPFAM" id="SSF48452">
    <property type="entry name" value="TPR-like"/>
    <property type="match status" value="1"/>
</dbReference>
<dbReference type="Pfam" id="PF20431">
    <property type="entry name" value="E_motif"/>
    <property type="match status" value="1"/>
</dbReference>